<protein>
    <submittedName>
        <fullName evidence="1 2">Uncharacterized protein</fullName>
    </submittedName>
</protein>
<evidence type="ECO:0000313" key="1">
    <source>
        <dbReference type="EMBL" id="ESO11600.1"/>
    </source>
</evidence>
<evidence type="ECO:0000313" key="3">
    <source>
        <dbReference type="Proteomes" id="UP000015101"/>
    </source>
</evidence>
<proteinExistence type="predicted"/>
<dbReference type="Proteomes" id="UP000015101">
    <property type="component" value="Unassembled WGS sequence"/>
</dbReference>
<dbReference type="GeneID" id="20201557"/>
<accession>T1EYA7</accession>
<reference evidence="3" key="1">
    <citation type="submission" date="2012-12" db="EMBL/GenBank/DDBJ databases">
        <authorList>
            <person name="Hellsten U."/>
            <person name="Grimwood J."/>
            <person name="Chapman J.A."/>
            <person name="Shapiro H."/>
            <person name="Aerts A."/>
            <person name="Otillar R.P."/>
            <person name="Terry A.Y."/>
            <person name="Boore J.L."/>
            <person name="Simakov O."/>
            <person name="Marletaz F."/>
            <person name="Cho S.-J."/>
            <person name="Edsinger-Gonzales E."/>
            <person name="Havlak P."/>
            <person name="Kuo D.-H."/>
            <person name="Larsson T."/>
            <person name="Lv J."/>
            <person name="Arendt D."/>
            <person name="Savage R."/>
            <person name="Osoegawa K."/>
            <person name="de Jong P."/>
            <person name="Lindberg D.R."/>
            <person name="Seaver E.C."/>
            <person name="Weisblat D.A."/>
            <person name="Putnam N.H."/>
            <person name="Grigoriev I.V."/>
            <person name="Rokhsar D.S."/>
        </authorList>
    </citation>
    <scope>NUCLEOTIDE SEQUENCE</scope>
</reference>
<dbReference type="HOGENOM" id="CLU_1770068_0_0_1"/>
<reference evidence="2" key="3">
    <citation type="submission" date="2015-06" db="UniProtKB">
        <authorList>
            <consortium name="EnsemblMetazoa"/>
        </authorList>
    </citation>
    <scope>IDENTIFICATION</scope>
</reference>
<dbReference type="CTD" id="20201557"/>
<sequence length="147" mass="16859">MKSGKNNINNNDESIRMITTMITTMTAMAKNDEANDEDDKFIISYSPHQSPTSTFSEKPPRPVKAAVFEGVVWWAMAVPQRHCPPHRHLIVCCITIYEADETPPYEKHTTYLLKKIESKTSIYFHITTKMGSKVELLPRKLSARYVK</sequence>
<dbReference type="EnsemblMetazoa" id="HelroT166612">
    <property type="protein sequence ID" value="HelroP166612"/>
    <property type="gene ID" value="HelroG166612"/>
</dbReference>
<dbReference type="KEGG" id="hro:HELRODRAFT_166612"/>
<dbReference type="EMBL" id="KB095812">
    <property type="protein sequence ID" value="ESO11600.1"/>
    <property type="molecule type" value="Genomic_DNA"/>
</dbReference>
<dbReference type="AlphaFoldDB" id="T1EYA7"/>
<dbReference type="EMBL" id="AMQM01002472">
    <property type="status" value="NOT_ANNOTATED_CDS"/>
    <property type="molecule type" value="Genomic_DNA"/>
</dbReference>
<organism evidence="2 3">
    <name type="scientific">Helobdella robusta</name>
    <name type="common">Californian leech</name>
    <dbReference type="NCBI Taxonomy" id="6412"/>
    <lineage>
        <taxon>Eukaryota</taxon>
        <taxon>Metazoa</taxon>
        <taxon>Spiralia</taxon>
        <taxon>Lophotrochozoa</taxon>
        <taxon>Annelida</taxon>
        <taxon>Clitellata</taxon>
        <taxon>Hirudinea</taxon>
        <taxon>Rhynchobdellida</taxon>
        <taxon>Glossiphoniidae</taxon>
        <taxon>Helobdella</taxon>
    </lineage>
</organism>
<evidence type="ECO:0000313" key="2">
    <source>
        <dbReference type="EnsemblMetazoa" id="HelroP166612"/>
    </source>
</evidence>
<keyword evidence="3" id="KW-1185">Reference proteome</keyword>
<dbReference type="RefSeq" id="XP_009010088.1">
    <property type="nucleotide sequence ID" value="XM_009011840.1"/>
</dbReference>
<gene>
    <name evidence="2" type="primary">20201557</name>
    <name evidence="1" type="ORF">HELRODRAFT_166612</name>
</gene>
<reference evidence="1 3" key="2">
    <citation type="journal article" date="2013" name="Nature">
        <title>Insights into bilaterian evolution from three spiralian genomes.</title>
        <authorList>
            <person name="Simakov O."/>
            <person name="Marletaz F."/>
            <person name="Cho S.J."/>
            <person name="Edsinger-Gonzales E."/>
            <person name="Havlak P."/>
            <person name="Hellsten U."/>
            <person name="Kuo D.H."/>
            <person name="Larsson T."/>
            <person name="Lv J."/>
            <person name="Arendt D."/>
            <person name="Savage R."/>
            <person name="Osoegawa K."/>
            <person name="de Jong P."/>
            <person name="Grimwood J."/>
            <person name="Chapman J.A."/>
            <person name="Shapiro H."/>
            <person name="Aerts A."/>
            <person name="Otillar R.P."/>
            <person name="Terry A.Y."/>
            <person name="Boore J.L."/>
            <person name="Grigoriev I.V."/>
            <person name="Lindberg D.R."/>
            <person name="Seaver E.C."/>
            <person name="Weisblat D.A."/>
            <person name="Putnam N.H."/>
            <person name="Rokhsar D.S."/>
        </authorList>
    </citation>
    <scope>NUCLEOTIDE SEQUENCE</scope>
</reference>
<name>T1EYA7_HELRO</name>
<dbReference type="InParanoid" id="T1EYA7"/>